<keyword evidence="3" id="KW-1185">Reference proteome</keyword>
<feature type="transmembrane region" description="Helical" evidence="1">
    <location>
        <begin position="45"/>
        <end position="65"/>
    </location>
</feature>
<dbReference type="EMBL" id="RKHR01000009">
    <property type="protein sequence ID" value="ROR94906.1"/>
    <property type="molecule type" value="Genomic_DNA"/>
</dbReference>
<sequence length="94" mass="10990">MQTFQVSSVLMSYGMPFFLGLFIAPFIYIDAKKLPKLFLNTSPRFWALCAPFLGPLWTVLIYWAIHHSSFSNREVFLPKPSKRNRKYSSPTNRK</sequence>
<name>A0A3N2D525_9GAMM</name>
<protein>
    <submittedName>
        <fullName evidence="2">Uncharacterized protein</fullName>
    </submittedName>
</protein>
<dbReference type="AlphaFoldDB" id="A0A3N2D525"/>
<evidence type="ECO:0000313" key="2">
    <source>
        <dbReference type="EMBL" id="ROR94906.1"/>
    </source>
</evidence>
<feature type="transmembrane region" description="Helical" evidence="1">
    <location>
        <begin position="6"/>
        <end position="29"/>
    </location>
</feature>
<keyword evidence="1" id="KW-0812">Transmembrane</keyword>
<comment type="caution">
    <text evidence="2">The sequence shown here is derived from an EMBL/GenBank/DDBJ whole genome shotgun (WGS) entry which is preliminary data.</text>
</comment>
<evidence type="ECO:0000256" key="1">
    <source>
        <dbReference type="SAM" id="Phobius"/>
    </source>
</evidence>
<dbReference type="Proteomes" id="UP000275394">
    <property type="component" value="Unassembled WGS sequence"/>
</dbReference>
<proteinExistence type="predicted"/>
<gene>
    <name evidence="2" type="ORF">EDC56_3719</name>
</gene>
<reference evidence="2 3" key="1">
    <citation type="submission" date="2018-11" db="EMBL/GenBank/DDBJ databases">
        <title>Genomic Encyclopedia of Type Strains, Phase IV (KMG-IV): sequencing the most valuable type-strain genomes for metagenomic binning, comparative biology and taxonomic classification.</title>
        <authorList>
            <person name="Goeker M."/>
        </authorList>
    </citation>
    <scope>NUCLEOTIDE SEQUENCE [LARGE SCALE GENOMIC DNA]</scope>
    <source>
        <strain evidence="2 3">DSM 100316</strain>
    </source>
</reference>
<evidence type="ECO:0000313" key="3">
    <source>
        <dbReference type="Proteomes" id="UP000275394"/>
    </source>
</evidence>
<organism evidence="2 3">
    <name type="scientific">Sinobacterium caligoides</name>
    <dbReference type="NCBI Taxonomy" id="933926"/>
    <lineage>
        <taxon>Bacteria</taxon>
        <taxon>Pseudomonadati</taxon>
        <taxon>Pseudomonadota</taxon>
        <taxon>Gammaproteobacteria</taxon>
        <taxon>Cellvibrionales</taxon>
        <taxon>Spongiibacteraceae</taxon>
        <taxon>Sinobacterium</taxon>
    </lineage>
</organism>
<keyword evidence="1" id="KW-0472">Membrane</keyword>
<keyword evidence="1" id="KW-1133">Transmembrane helix</keyword>
<accession>A0A3N2D525</accession>